<reference evidence="2 3" key="1">
    <citation type="submission" date="2014-07" db="EMBL/GenBank/DDBJ databases">
        <title>Genome of Chryseobacterium piperi CTM.</title>
        <authorList>
            <person name="Pipes S.E."/>
            <person name="Stropko S.J."/>
            <person name="Newman J.D."/>
        </authorList>
    </citation>
    <scope>NUCLEOTIDE SEQUENCE [LARGE SCALE GENOMIC DNA]</scope>
    <source>
        <strain evidence="2 3">CTM</strain>
    </source>
</reference>
<organism evidence="2 3">
    <name type="scientific">Chryseobacterium piperi</name>
    <dbReference type="NCBI Taxonomy" id="558152"/>
    <lineage>
        <taxon>Bacteria</taxon>
        <taxon>Pseudomonadati</taxon>
        <taxon>Bacteroidota</taxon>
        <taxon>Flavobacteriia</taxon>
        <taxon>Flavobacteriales</taxon>
        <taxon>Weeksellaceae</taxon>
        <taxon>Chryseobacterium group</taxon>
        <taxon>Chryseobacterium</taxon>
    </lineage>
</organism>
<dbReference type="eggNOG" id="COG2866">
    <property type="taxonomic scope" value="Bacteria"/>
</dbReference>
<keyword evidence="3" id="KW-1185">Reference proteome</keyword>
<dbReference type="OrthoDB" id="9767214at2"/>
<feature type="chain" id="PRO_5001804588" description="Peptidase M14 carboxypeptidase A domain-containing protein" evidence="1">
    <location>
        <begin position="23"/>
        <end position="574"/>
    </location>
</feature>
<evidence type="ECO:0000256" key="1">
    <source>
        <dbReference type="SAM" id="SignalP"/>
    </source>
</evidence>
<comment type="caution">
    <text evidence="2">The sequence shown here is derived from an EMBL/GenBank/DDBJ whole genome shotgun (WGS) entry which is preliminary data.</text>
</comment>
<dbReference type="RefSeq" id="WP_034681252.1">
    <property type="nucleotide sequence ID" value="NZ_CP023049.2"/>
</dbReference>
<evidence type="ECO:0008006" key="4">
    <source>
        <dbReference type="Google" id="ProtNLM"/>
    </source>
</evidence>
<evidence type="ECO:0000313" key="2">
    <source>
        <dbReference type="EMBL" id="KFF30002.1"/>
    </source>
</evidence>
<dbReference type="Gene3D" id="3.40.630.10">
    <property type="entry name" value="Zn peptidases"/>
    <property type="match status" value="1"/>
</dbReference>
<feature type="signal peptide" evidence="1">
    <location>
        <begin position="1"/>
        <end position="22"/>
    </location>
</feature>
<gene>
    <name evidence="2" type="ORF">IQ37_02185</name>
</gene>
<protein>
    <recommendedName>
        <fullName evidence="4">Peptidase M14 carboxypeptidase A domain-containing protein</fullName>
    </recommendedName>
</protein>
<accession>A0A086BM38</accession>
<dbReference type="SUPFAM" id="SSF53187">
    <property type="entry name" value="Zn-dependent exopeptidases"/>
    <property type="match status" value="1"/>
</dbReference>
<sequence>MKLKYFLLFLSSSLFFSQQSFQTPFEKGNGNQTVTYAEMNSYYQDLAKNFNTIQYLKKGEDDNGKPIYVVIYNPFPEKDPAKLRENKAILLINNGIHPGEPDGIDATMMLMRDLATKKIKTPENFIIAAIAAYNVSGMLNRGSYSRANQNGPEQYGFRGNARNYDLNRDFIKADSKNARSFQEIYQWLKPDVFIDNHVSNGADYQYTFTYICTFKERLGKTLGEYFYNDYQAKNLDDLKKLGYESTPYVNIHGDIPDIGFAAFEDSPRYSTGYTSLFNSLGTVPETHMLKPYDKRVDATYKYMLVNLQNLDKDYKRIKELRRENLKQYQSGKAYGIRWKIDSTKFSTMNFKGYEGKYKPSEISGKPRLYYDRSKPFTKNIRLFTTAVPTGYITIPKYYVIPQAQYRVIEEFKRNGILMKPLQKDSTIAVESYKIKDFKTVKNPYEGHYLHYETTVDKSNGKNLFLAGDYIVPTQQDGVKYIIETLEPEALDSFFNWNFFDGILAQKEYFSAYIFEDTAAELLKKDAALKAAFDAKKSSDKTFAEDGVAQLDWVYKHSPYFEEKTFRQYPVYRIP</sequence>
<dbReference type="Proteomes" id="UP000028709">
    <property type="component" value="Unassembled WGS sequence"/>
</dbReference>
<dbReference type="KEGG" id="cpip:CJF12_14455"/>
<name>A0A086BM38_9FLAO</name>
<keyword evidence="1" id="KW-0732">Signal</keyword>
<dbReference type="EMBL" id="JPRJ01000002">
    <property type="protein sequence ID" value="KFF30002.1"/>
    <property type="molecule type" value="Genomic_DNA"/>
</dbReference>
<dbReference type="STRING" id="558152.IQ37_02185"/>
<dbReference type="AlphaFoldDB" id="A0A086BM38"/>
<evidence type="ECO:0000313" key="3">
    <source>
        <dbReference type="Proteomes" id="UP000028709"/>
    </source>
</evidence>
<proteinExistence type="predicted"/>